<name>A0A9P4HB19_9PLEO</name>
<feature type="region of interest" description="Disordered" evidence="7">
    <location>
        <begin position="577"/>
        <end position="742"/>
    </location>
</feature>
<feature type="compositionally biased region" description="Polar residues" evidence="7">
    <location>
        <begin position="785"/>
        <end position="799"/>
    </location>
</feature>
<evidence type="ECO:0000256" key="2">
    <source>
        <dbReference type="ARBA" id="ARBA00022801"/>
    </source>
</evidence>
<dbReference type="OrthoDB" id="10049244at2759"/>
<evidence type="ECO:0000256" key="3">
    <source>
        <dbReference type="ARBA" id="ARBA00022963"/>
    </source>
</evidence>
<comment type="function">
    <text evidence="6">Lipid hydrolase.</text>
</comment>
<evidence type="ECO:0000256" key="1">
    <source>
        <dbReference type="ARBA" id="ARBA00002682"/>
    </source>
</evidence>
<dbReference type="GO" id="GO:0006641">
    <property type="term" value="P:triglyceride metabolic process"/>
    <property type="evidence" value="ECO:0007669"/>
    <property type="project" value="UniProtKB-ARBA"/>
</dbReference>
<dbReference type="InterPro" id="IPR016035">
    <property type="entry name" value="Acyl_Trfase/lysoPLipase"/>
</dbReference>
<feature type="active site" description="Proton acceptor" evidence="5">
    <location>
        <position position="402"/>
    </location>
</feature>
<dbReference type="Proteomes" id="UP000799777">
    <property type="component" value="Unassembled WGS sequence"/>
</dbReference>
<feature type="compositionally biased region" description="Pro residues" evidence="7">
    <location>
        <begin position="723"/>
        <end position="732"/>
    </location>
</feature>
<evidence type="ECO:0000313" key="10">
    <source>
        <dbReference type="Proteomes" id="UP000799777"/>
    </source>
</evidence>
<dbReference type="InterPro" id="IPR050301">
    <property type="entry name" value="NTE"/>
</dbReference>
<feature type="region of interest" description="Disordered" evidence="7">
    <location>
        <begin position="769"/>
        <end position="832"/>
    </location>
</feature>
<dbReference type="EC" id="3.1.1.-" evidence="6"/>
<comment type="similarity">
    <text evidence="6">Belongs to the PLPL family.</text>
</comment>
<dbReference type="InterPro" id="IPR002641">
    <property type="entry name" value="PNPLA_dom"/>
</dbReference>
<evidence type="ECO:0000256" key="7">
    <source>
        <dbReference type="SAM" id="MobiDB-lite"/>
    </source>
</evidence>
<gene>
    <name evidence="9" type="ORF">EK21DRAFT_111064</name>
</gene>
<dbReference type="InterPro" id="IPR021771">
    <property type="entry name" value="Triacylglycerol_lipase_N"/>
</dbReference>
<accession>A0A9P4HB19</accession>
<dbReference type="Pfam" id="PF01734">
    <property type="entry name" value="Patatin"/>
    <property type="match status" value="1"/>
</dbReference>
<reference evidence="9" key="1">
    <citation type="journal article" date="2020" name="Stud. Mycol.">
        <title>101 Dothideomycetes genomes: a test case for predicting lifestyles and emergence of pathogens.</title>
        <authorList>
            <person name="Haridas S."/>
            <person name="Albert R."/>
            <person name="Binder M."/>
            <person name="Bloem J."/>
            <person name="Labutti K."/>
            <person name="Salamov A."/>
            <person name="Andreopoulos B."/>
            <person name="Baker S."/>
            <person name="Barry K."/>
            <person name="Bills G."/>
            <person name="Bluhm B."/>
            <person name="Cannon C."/>
            <person name="Castanera R."/>
            <person name="Culley D."/>
            <person name="Daum C."/>
            <person name="Ezra D."/>
            <person name="Gonzalez J."/>
            <person name="Henrissat B."/>
            <person name="Kuo A."/>
            <person name="Liang C."/>
            <person name="Lipzen A."/>
            <person name="Lutzoni F."/>
            <person name="Magnuson J."/>
            <person name="Mondo S."/>
            <person name="Nolan M."/>
            <person name="Ohm R."/>
            <person name="Pangilinan J."/>
            <person name="Park H.-J."/>
            <person name="Ramirez L."/>
            <person name="Alfaro M."/>
            <person name="Sun H."/>
            <person name="Tritt A."/>
            <person name="Yoshinaga Y."/>
            <person name="Zwiers L.-H."/>
            <person name="Turgeon B."/>
            <person name="Goodwin S."/>
            <person name="Spatafora J."/>
            <person name="Crous P."/>
            <person name="Grigoriev I."/>
        </authorList>
    </citation>
    <scope>NUCLEOTIDE SEQUENCE</scope>
    <source>
        <strain evidence="9">CBS 110217</strain>
    </source>
</reference>
<dbReference type="GO" id="GO:0016042">
    <property type="term" value="P:lipid catabolic process"/>
    <property type="evidence" value="ECO:0007669"/>
    <property type="project" value="UniProtKB-UniRule"/>
</dbReference>
<dbReference type="SUPFAM" id="SSF52151">
    <property type="entry name" value="FabD/lysophospholipase-like"/>
    <property type="match status" value="1"/>
</dbReference>
<dbReference type="PROSITE" id="PS51635">
    <property type="entry name" value="PNPLA"/>
    <property type="match status" value="1"/>
</dbReference>
<keyword evidence="4 5" id="KW-0443">Lipid metabolism</keyword>
<dbReference type="PANTHER" id="PTHR14226:SF10">
    <property type="entry name" value="TRIACYLGLYCEROL LIPASE 4-RELATED"/>
    <property type="match status" value="1"/>
</dbReference>
<keyword evidence="10" id="KW-1185">Reference proteome</keyword>
<dbReference type="GO" id="GO:0016020">
    <property type="term" value="C:membrane"/>
    <property type="evidence" value="ECO:0007669"/>
    <property type="project" value="UniProtKB-SubCell"/>
</dbReference>
<feature type="active site" description="Nucleophile" evidence="5">
    <location>
        <position position="250"/>
    </location>
</feature>
<keyword evidence="3 5" id="KW-0442">Lipid degradation</keyword>
<feature type="short sequence motif" description="GXGXXG" evidence="5">
    <location>
        <begin position="221"/>
        <end position="226"/>
    </location>
</feature>
<organism evidence="9 10">
    <name type="scientific">Setomelanomma holmii</name>
    <dbReference type="NCBI Taxonomy" id="210430"/>
    <lineage>
        <taxon>Eukaryota</taxon>
        <taxon>Fungi</taxon>
        <taxon>Dikarya</taxon>
        <taxon>Ascomycota</taxon>
        <taxon>Pezizomycotina</taxon>
        <taxon>Dothideomycetes</taxon>
        <taxon>Pleosporomycetidae</taxon>
        <taxon>Pleosporales</taxon>
        <taxon>Pleosporineae</taxon>
        <taxon>Phaeosphaeriaceae</taxon>
        <taxon>Setomelanomma</taxon>
    </lineage>
</organism>
<feature type="short sequence motif" description="GXSXG" evidence="5">
    <location>
        <begin position="248"/>
        <end position="252"/>
    </location>
</feature>
<dbReference type="Gene3D" id="3.40.1090.10">
    <property type="entry name" value="Cytosolic phospholipase A2 catalytic domain"/>
    <property type="match status" value="2"/>
</dbReference>
<comment type="caution">
    <text evidence="5">Lacks conserved residue(s) required for the propagation of feature annotation.</text>
</comment>
<evidence type="ECO:0000256" key="4">
    <source>
        <dbReference type="ARBA" id="ARBA00023098"/>
    </source>
</evidence>
<dbReference type="AlphaFoldDB" id="A0A9P4HB19"/>
<feature type="compositionally biased region" description="Polar residues" evidence="7">
    <location>
        <begin position="687"/>
        <end position="707"/>
    </location>
</feature>
<proteinExistence type="inferred from homology"/>
<dbReference type="GO" id="GO:0004806">
    <property type="term" value="F:triacylglycerol lipase activity"/>
    <property type="evidence" value="ECO:0007669"/>
    <property type="project" value="InterPro"/>
</dbReference>
<feature type="compositionally biased region" description="Basic and acidic residues" evidence="7">
    <location>
        <begin position="822"/>
        <end position="832"/>
    </location>
</feature>
<evidence type="ECO:0000256" key="6">
    <source>
        <dbReference type="RuleBase" id="RU362055"/>
    </source>
</evidence>
<dbReference type="PANTHER" id="PTHR14226">
    <property type="entry name" value="NEUROPATHY TARGET ESTERASE/SWISS CHEESE D.MELANOGASTER"/>
    <property type="match status" value="1"/>
</dbReference>
<comment type="function">
    <text evidence="1">Probable lipid hydrolase.</text>
</comment>
<dbReference type="Pfam" id="PF11815">
    <property type="entry name" value="DUF3336"/>
    <property type="match status" value="1"/>
</dbReference>
<dbReference type="EMBL" id="ML978182">
    <property type="protein sequence ID" value="KAF2031240.1"/>
    <property type="molecule type" value="Genomic_DNA"/>
</dbReference>
<feature type="compositionally biased region" description="Acidic residues" evidence="7">
    <location>
        <begin position="669"/>
        <end position="686"/>
    </location>
</feature>
<evidence type="ECO:0000256" key="5">
    <source>
        <dbReference type="PROSITE-ProRule" id="PRU01161"/>
    </source>
</evidence>
<protein>
    <recommendedName>
        <fullName evidence="6">Patatin-like phospholipase domain-containing protein</fullName>
        <ecNumber evidence="6">3.1.1.-</ecNumber>
    </recommendedName>
</protein>
<comment type="subcellular location">
    <subcellularLocation>
        <location evidence="6">Membrane</location>
        <topology evidence="6">Single-pass membrane protein</topology>
    </subcellularLocation>
</comment>
<evidence type="ECO:0000313" key="9">
    <source>
        <dbReference type="EMBL" id="KAF2031240.1"/>
    </source>
</evidence>
<comment type="caution">
    <text evidence="9">The sequence shown here is derived from an EMBL/GenBank/DDBJ whole genome shotgun (WGS) entry which is preliminary data.</text>
</comment>
<dbReference type="CDD" id="cd07230">
    <property type="entry name" value="Pat_TGL4-5_like"/>
    <property type="match status" value="1"/>
</dbReference>
<sequence>MSLLTDTLFSGGSTRLHIGRPAKRSKPLRKSKSYGGLLLQAVRDRVGTLQNAVGSQQNVPEPDTLGGIADRKAVLYLRMKEADTYDEWRAAAVELDALEGNDPWKEEDASPEYDAALVAARLKEWDDARLSCDVQTILHLLRTRLSRDFGGIGDRQLYRYSHIGTKKLIERYLDEVVEAVATLLDVSDKQGDQCPLPLRKILQQIKFVRATFGRSAVLLSGGGTFGMNHIGVVKALWDAKVLPRIVSGASAGSIVAAVLCTKTDEELPSVMHEFCYGDLDVFEKGGENEGYISKAVRMFTTGGAFDISHLTRVMKGVFGDMTFREAYNRTQRILNIPVSTSTHFELPRLLNYTTAPNVIIWSAVCTSCSVPLVYKKATLLAKDPKTREIVPWDPNPDVTWIDGSVDNDLPMTRLAEMFNVNHFIVSQVNPHVVPFLTKDGKMVTAEETRQAPAFPVGSAALKEGLNLASGELVHRMQVLVDMSILPSLVTKLTSILSQRYYGDINIFPQISMVDFPRVLSNPTPEYMIGCMLAGQRATWPKLSRIQNHVSIELALDKAVHELEARVIAADRAAHGVASRPASAGNDLSHRQRSQSSHNMESSELGFKPTSPVLRKSAPTSPLLSRARLHISPQATSTPANSARRRSDNKDGTNARTSAPVFQIVSPSTFEEDSSERDYFAEAESDTTNDQISPSPIHSPVTSPSNYGSALWPSTHHVPTLTNPQPPRPPTPAPTQTVSTPPDRRNSLLAQLMMTPATDAIPSSQELQYKKLSHPRDSVEHLAAARSSSHSEPTSAQNSAEIDAPPFELNSNGARGVLSRWTSAEKEKDGENE</sequence>
<evidence type="ECO:0000259" key="8">
    <source>
        <dbReference type="PROSITE" id="PS51635"/>
    </source>
</evidence>
<keyword evidence="2 5" id="KW-0378">Hydrolase</keyword>
<feature type="domain" description="PNPLA" evidence="8">
    <location>
        <begin position="217"/>
        <end position="415"/>
    </location>
</feature>